<feature type="transmembrane region" description="Helical" evidence="5">
    <location>
        <begin position="156"/>
        <end position="174"/>
    </location>
</feature>
<dbReference type="InterPro" id="IPR011701">
    <property type="entry name" value="MFS"/>
</dbReference>
<feature type="domain" description="Major facilitator superfamily (MFS) profile" evidence="6">
    <location>
        <begin position="23"/>
        <end position="540"/>
    </location>
</feature>
<dbReference type="PROSITE" id="PS50850">
    <property type="entry name" value="MFS"/>
    <property type="match status" value="1"/>
</dbReference>
<evidence type="ECO:0000256" key="1">
    <source>
        <dbReference type="ARBA" id="ARBA00004141"/>
    </source>
</evidence>
<keyword evidence="3 5" id="KW-1133">Transmembrane helix</keyword>
<dbReference type="Pfam" id="PF07690">
    <property type="entry name" value="MFS_1"/>
    <property type="match status" value="1"/>
</dbReference>
<feature type="transmembrane region" description="Helical" evidence="5">
    <location>
        <begin position="425"/>
        <end position="444"/>
    </location>
</feature>
<name>A0ABD0KBI1_9CAEN</name>
<protein>
    <recommendedName>
        <fullName evidence="6">Major facilitator superfamily (MFS) profile domain-containing protein</fullName>
    </recommendedName>
</protein>
<sequence length="597" mass="65743">MKGVEVDPVLEALKPLGVYQLLQAFLIYAGYFACSYQLFSIIFIGQKVEHACAHPGNQSDTEFHLSDDFNISAIQYGRCEIVVPTNSSEDVTSENIPCLYGMQYEKPRDFSIVSEFDLVCDRATLQGLTQTVLTVGQGVGAILFPALSDRFGRKRIHIITHVLLMSGGFALGVAPNYLAFTVIKFFVGAVQQGVVLTVVTANVENFPGIYRGIVGGFGQSFAWAVVTMSFTIWAYFLRLESWRVQQLAISSVSAIVLLQMIFLDEPIRWLMANGRTNEIVRLLKKAAKINRVNEKNVLRVFQHVQNPDMEYTALDDVPAKADDVDTSPPAALNHRAVRMELETEKVVEKLTLLDLVKNSRLRKNACSFWAIWFINSLTYFALYLTSGSLTDNIHLSFFLNVLVEVPACIILIVCINRIGRKKTLMLLHSIAAVGLLTSGIMRSFQGNSQLQIAATVMSLLGKLGISGSFNCVFFYTPEVFPTNIRNLAVGTGSTAARVGGMIAPFTGILADHVIWAPGAIFGTCNMLILIIIRSLPESMGRELPQTVADLETWYIPSKTAHSSDISGRDTSGTTERILKSDTINLSGAAIPMQSKQE</sequence>
<gene>
    <name evidence="7" type="ORF">BaRGS_00024235</name>
</gene>
<evidence type="ECO:0000256" key="5">
    <source>
        <dbReference type="SAM" id="Phobius"/>
    </source>
</evidence>
<evidence type="ECO:0000313" key="8">
    <source>
        <dbReference type="Proteomes" id="UP001519460"/>
    </source>
</evidence>
<feature type="transmembrane region" description="Helical" evidence="5">
    <location>
        <begin position="20"/>
        <end position="44"/>
    </location>
</feature>
<feature type="transmembrane region" description="Helical" evidence="5">
    <location>
        <begin position="487"/>
        <end position="508"/>
    </location>
</feature>
<evidence type="ECO:0000256" key="2">
    <source>
        <dbReference type="ARBA" id="ARBA00022692"/>
    </source>
</evidence>
<comment type="subcellular location">
    <subcellularLocation>
        <location evidence="1">Membrane</location>
        <topology evidence="1">Multi-pass membrane protein</topology>
    </subcellularLocation>
</comment>
<dbReference type="Gene3D" id="1.20.1250.20">
    <property type="entry name" value="MFS general substrate transporter like domains"/>
    <property type="match status" value="1"/>
</dbReference>
<accession>A0ABD0KBI1</accession>
<comment type="caution">
    <text evidence="7">The sequence shown here is derived from an EMBL/GenBank/DDBJ whole genome shotgun (WGS) entry which is preliminary data.</text>
</comment>
<dbReference type="SUPFAM" id="SSF103473">
    <property type="entry name" value="MFS general substrate transporter"/>
    <property type="match status" value="1"/>
</dbReference>
<keyword evidence="8" id="KW-1185">Reference proteome</keyword>
<dbReference type="AlphaFoldDB" id="A0ABD0KBI1"/>
<dbReference type="InterPro" id="IPR020846">
    <property type="entry name" value="MFS_dom"/>
</dbReference>
<evidence type="ECO:0000259" key="6">
    <source>
        <dbReference type="PROSITE" id="PS50850"/>
    </source>
</evidence>
<dbReference type="EMBL" id="JACVVK020000209">
    <property type="protein sequence ID" value="KAK7484479.1"/>
    <property type="molecule type" value="Genomic_DNA"/>
</dbReference>
<feature type="transmembrane region" description="Helical" evidence="5">
    <location>
        <begin position="213"/>
        <end position="236"/>
    </location>
</feature>
<reference evidence="7 8" key="1">
    <citation type="journal article" date="2023" name="Sci. Data">
        <title>Genome assembly of the Korean intertidal mud-creeper Batillaria attramentaria.</title>
        <authorList>
            <person name="Patra A.K."/>
            <person name="Ho P.T."/>
            <person name="Jun S."/>
            <person name="Lee S.J."/>
            <person name="Kim Y."/>
            <person name="Won Y.J."/>
        </authorList>
    </citation>
    <scope>NUCLEOTIDE SEQUENCE [LARGE SCALE GENOMIC DNA]</scope>
    <source>
        <strain evidence="7">Wonlab-2016</strain>
    </source>
</reference>
<proteinExistence type="predicted"/>
<feature type="transmembrane region" description="Helical" evidence="5">
    <location>
        <begin position="366"/>
        <end position="385"/>
    </location>
</feature>
<dbReference type="Proteomes" id="UP001519460">
    <property type="component" value="Unassembled WGS sequence"/>
</dbReference>
<evidence type="ECO:0000313" key="7">
    <source>
        <dbReference type="EMBL" id="KAK7484479.1"/>
    </source>
</evidence>
<evidence type="ECO:0000256" key="4">
    <source>
        <dbReference type="ARBA" id="ARBA00023136"/>
    </source>
</evidence>
<dbReference type="GO" id="GO:0016020">
    <property type="term" value="C:membrane"/>
    <property type="evidence" value="ECO:0007669"/>
    <property type="project" value="UniProtKB-SubCell"/>
</dbReference>
<dbReference type="InterPro" id="IPR036259">
    <property type="entry name" value="MFS_trans_sf"/>
</dbReference>
<feature type="transmembrane region" description="Helical" evidence="5">
    <location>
        <begin position="514"/>
        <end position="532"/>
    </location>
</feature>
<feature type="transmembrane region" description="Helical" evidence="5">
    <location>
        <begin position="397"/>
        <end position="418"/>
    </location>
</feature>
<organism evidence="7 8">
    <name type="scientific">Batillaria attramentaria</name>
    <dbReference type="NCBI Taxonomy" id="370345"/>
    <lineage>
        <taxon>Eukaryota</taxon>
        <taxon>Metazoa</taxon>
        <taxon>Spiralia</taxon>
        <taxon>Lophotrochozoa</taxon>
        <taxon>Mollusca</taxon>
        <taxon>Gastropoda</taxon>
        <taxon>Caenogastropoda</taxon>
        <taxon>Sorbeoconcha</taxon>
        <taxon>Cerithioidea</taxon>
        <taxon>Batillariidae</taxon>
        <taxon>Batillaria</taxon>
    </lineage>
</organism>
<keyword evidence="2 5" id="KW-0812">Transmembrane</keyword>
<keyword evidence="4 5" id="KW-0472">Membrane</keyword>
<feature type="transmembrane region" description="Helical" evidence="5">
    <location>
        <begin position="450"/>
        <end position="475"/>
    </location>
</feature>
<dbReference type="PANTHER" id="PTHR24064">
    <property type="entry name" value="SOLUTE CARRIER FAMILY 22 MEMBER"/>
    <property type="match status" value="1"/>
</dbReference>
<evidence type="ECO:0000256" key="3">
    <source>
        <dbReference type="ARBA" id="ARBA00022989"/>
    </source>
</evidence>